<keyword evidence="1" id="KW-1133">Transmembrane helix</keyword>
<evidence type="ECO:0000256" key="1">
    <source>
        <dbReference type="SAM" id="Phobius"/>
    </source>
</evidence>
<evidence type="ECO:0000313" key="2">
    <source>
        <dbReference type="EMBL" id="TDV55155.1"/>
    </source>
</evidence>
<gene>
    <name evidence="2" type="ORF">CLV71_103396</name>
</gene>
<sequence>MVTFAAEVPGDAQLVVRSDGRTRVLYVLLLAAVALELVVVAGVAVLGGLLGAPMLYPLVVPLLLQLLFIVPVVREYQGLLGPQLAADHTGLWVRTGLGRRPEVVHLPWAAVDGIDATRKGPVVRIMSRHGETLVGTRPRARVRSLRRRFGTAFVVDGRRSIEPPDQIVHRLGQLAVWARR</sequence>
<keyword evidence="3" id="KW-1185">Reference proteome</keyword>
<dbReference type="OrthoDB" id="3698648at2"/>
<proteinExistence type="predicted"/>
<dbReference type="EMBL" id="SOCP01000003">
    <property type="protein sequence ID" value="TDV55155.1"/>
    <property type="molecule type" value="Genomic_DNA"/>
</dbReference>
<keyword evidence="1" id="KW-0812">Transmembrane</keyword>
<feature type="transmembrane region" description="Helical" evidence="1">
    <location>
        <begin position="24"/>
        <end position="49"/>
    </location>
</feature>
<dbReference type="RefSeq" id="WP_133902251.1">
    <property type="nucleotide sequence ID" value="NZ_SOCP01000003.1"/>
</dbReference>
<dbReference type="AlphaFoldDB" id="A0A4R7VZE2"/>
<dbReference type="Proteomes" id="UP000294927">
    <property type="component" value="Unassembled WGS sequence"/>
</dbReference>
<accession>A0A4R7VZE2</accession>
<comment type="caution">
    <text evidence="2">The sequence shown here is derived from an EMBL/GenBank/DDBJ whole genome shotgun (WGS) entry which is preliminary data.</text>
</comment>
<evidence type="ECO:0000313" key="3">
    <source>
        <dbReference type="Proteomes" id="UP000294927"/>
    </source>
</evidence>
<keyword evidence="1" id="KW-0472">Membrane</keyword>
<protein>
    <submittedName>
        <fullName evidence="2">Uncharacterized protein</fullName>
    </submittedName>
</protein>
<name>A0A4R7VZE2_9PSEU</name>
<reference evidence="2 3" key="1">
    <citation type="submission" date="2019-03" db="EMBL/GenBank/DDBJ databases">
        <title>Genomic Encyclopedia of Archaeal and Bacterial Type Strains, Phase II (KMG-II): from individual species to whole genera.</title>
        <authorList>
            <person name="Goeker M."/>
        </authorList>
    </citation>
    <scope>NUCLEOTIDE SEQUENCE [LARGE SCALE GENOMIC DNA]</scope>
    <source>
        <strain evidence="2 3">DSM 45499</strain>
    </source>
</reference>
<organism evidence="2 3">
    <name type="scientific">Actinophytocola oryzae</name>
    <dbReference type="NCBI Taxonomy" id="502181"/>
    <lineage>
        <taxon>Bacteria</taxon>
        <taxon>Bacillati</taxon>
        <taxon>Actinomycetota</taxon>
        <taxon>Actinomycetes</taxon>
        <taxon>Pseudonocardiales</taxon>
        <taxon>Pseudonocardiaceae</taxon>
    </lineage>
</organism>
<feature type="transmembrane region" description="Helical" evidence="1">
    <location>
        <begin position="55"/>
        <end position="73"/>
    </location>
</feature>